<evidence type="ECO:0000259" key="4">
    <source>
        <dbReference type="PROSITE" id="PS50949"/>
    </source>
</evidence>
<dbReference type="SUPFAM" id="SSF48008">
    <property type="entry name" value="GntR ligand-binding domain-like"/>
    <property type="match status" value="1"/>
</dbReference>
<dbReference type="SMART" id="SM00345">
    <property type="entry name" value="HTH_GNTR"/>
    <property type="match status" value="1"/>
</dbReference>
<keyword evidence="2 5" id="KW-0238">DNA-binding</keyword>
<sequence>MMIKLAKIPNLTELTYRSIKQSVLNGTLGELSRLTEESLATQLGISKSPVREALNRLEAEGLVRIEARRGAYVRQFSAKEIRDLYELRELLEVHAIEAATITPKLLTDLAASINRTKKFLKSGNKLEHIEEDMRFHSLIAAATGNQELCRVLENVQQKTLLCRSKSYELSATTAPVAHTRIYQALKKDSKREARLAMRDHIVFVRERLLATFKTPN</sequence>
<dbReference type="InterPro" id="IPR011711">
    <property type="entry name" value="GntR_C"/>
</dbReference>
<dbReference type="InterPro" id="IPR000524">
    <property type="entry name" value="Tscrpt_reg_HTH_GntR"/>
</dbReference>
<dbReference type="InterPro" id="IPR008920">
    <property type="entry name" value="TF_FadR/GntR_C"/>
</dbReference>
<dbReference type="Pfam" id="PF00392">
    <property type="entry name" value="GntR"/>
    <property type="match status" value="1"/>
</dbReference>
<protein>
    <submittedName>
        <fullName evidence="5">DNA-binding GntR family transcriptional regulator</fullName>
    </submittedName>
</protein>
<feature type="domain" description="HTH gntR-type" evidence="4">
    <location>
        <begin position="9"/>
        <end position="76"/>
    </location>
</feature>
<dbReference type="SMART" id="SM00895">
    <property type="entry name" value="FCD"/>
    <property type="match status" value="1"/>
</dbReference>
<dbReference type="PROSITE" id="PS50949">
    <property type="entry name" value="HTH_GNTR"/>
    <property type="match status" value="1"/>
</dbReference>
<dbReference type="AlphaFoldDB" id="A0A7W8J4A5"/>
<keyword evidence="3" id="KW-0804">Transcription</keyword>
<gene>
    <name evidence="5" type="ORF">HDF10_000288</name>
</gene>
<proteinExistence type="predicted"/>
<evidence type="ECO:0000256" key="3">
    <source>
        <dbReference type="ARBA" id="ARBA00023163"/>
    </source>
</evidence>
<dbReference type="CDD" id="cd07377">
    <property type="entry name" value="WHTH_GntR"/>
    <property type="match status" value="1"/>
</dbReference>
<dbReference type="Pfam" id="PF07729">
    <property type="entry name" value="FCD"/>
    <property type="match status" value="1"/>
</dbReference>
<dbReference type="PRINTS" id="PR00033">
    <property type="entry name" value="HTHASNC"/>
</dbReference>
<dbReference type="EMBL" id="JACHDZ010000001">
    <property type="protein sequence ID" value="MBB5342338.1"/>
    <property type="molecule type" value="Genomic_DNA"/>
</dbReference>
<evidence type="ECO:0000256" key="1">
    <source>
        <dbReference type="ARBA" id="ARBA00023015"/>
    </source>
</evidence>
<dbReference type="PANTHER" id="PTHR43537">
    <property type="entry name" value="TRANSCRIPTIONAL REGULATOR, GNTR FAMILY"/>
    <property type="match status" value="1"/>
</dbReference>
<dbReference type="InterPro" id="IPR036390">
    <property type="entry name" value="WH_DNA-bd_sf"/>
</dbReference>
<dbReference type="Gene3D" id="1.10.10.10">
    <property type="entry name" value="Winged helix-like DNA-binding domain superfamily/Winged helix DNA-binding domain"/>
    <property type="match status" value="1"/>
</dbReference>
<evidence type="ECO:0000313" key="6">
    <source>
        <dbReference type="Proteomes" id="UP000569092"/>
    </source>
</evidence>
<accession>A0A7W8J4A5</accession>
<dbReference type="Proteomes" id="UP000569092">
    <property type="component" value="Unassembled WGS sequence"/>
</dbReference>
<dbReference type="GO" id="GO:0043565">
    <property type="term" value="F:sequence-specific DNA binding"/>
    <property type="evidence" value="ECO:0007669"/>
    <property type="project" value="InterPro"/>
</dbReference>
<dbReference type="InterPro" id="IPR036388">
    <property type="entry name" value="WH-like_DNA-bd_sf"/>
</dbReference>
<evidence type="ECO:0000313" key="5">
    <source>
        <dbReference type="EMBL" id="MBB5342338.1"/>
    </source>
</evidence>
<reference evidence="5 6" key="1">
    <citation type="submission" date="2020-08" db="EMBL/GenBank/DDBJ databases">
        <title>Genomic Encyclopedia of Type Strains, Phase IV (KMG-V): Genome sequencing to study the core and pangenomes of soil and plant-associated prokaryotes.</title>
        <authorList>
            <person name="Whitman W."/>
        </authorList>
    </citation>
    <scope>NUCLEOTIDE SEQUENCE [LARGE SCALE GENOMIC DNA]</scope>
    <source>
        <strain evidence="5 6">M8US30</strain>
    </source>
</reference>
<evidence type="ECO:0000256" key="2">
    <source>
        <dbReference type="ARBA" id="ARBA00023125"/>
    </source>
</evidence>
<comment type="caution">
    <text evidence="5">The sequence shown here is derived from an EMBL/GenBank/DDBJ whole genome shotgun (WGS) entry which is preliminary data.</text>
</comment>
<keyword evidence="1" id="KW-0805">Transcription regulation</keyword>
<dbReference type="GO" id="GO:0003700">
    <property type="term" value="F:DNA-binding transcription factor activity"/>
    <property type="evidence" value="ECO:0007669"/>
    <property type="project" value="InterPro"/>
</dbReference>
<name>A0A7W8J4A5_9BACT</name>
<organism evidence="5 6">
    <name type="scientific">Tunturiibacter lichenicola</name>
    <dbReference type="NCBI Taxonomy" id="2051959"/>
    <lineage>
        <taxon>Bacteria</taxon>
        <taxon>Pseudomonadati</taxon>
        <taxon>Acidobacteriota</taxon>
        <taxon>Terriglobia</taxon>
        <taxon>Terriglobales</taxon>
        <taxon>Acidobacteriaceae</taxon>
        <taxon>Tunturiibacter</taxon>
    </lineage>
</organism>
<dbReference type="Gene3D" id="1.20.120.530">
    <property type="entry name" value="GntR ligand-binding domain-like"/>
    <property type="match status" value="1"/>
</dbReference>
<dbReference type="PANTHER" id="PTHR43537:SF24">
    <property type="entry name" value="GLUCONATE OPERON TRANSCRIPTIONAL REPRESSOR"/>
    <property type="match status" value="1"/>
</dbReference>
<dbReference type="PRINTS" id="PR00035">
    <property type="entry name" value="HTHGNTR"/>
</dbReference>
<dbReference type="SUPFAM" id="SSF46785">
    <property type="entry name" value="Winged helix' DNA-binding domain"/>
    <property type="match status" value="1"/>
</dbReference>
<dbReference type="InterPro" id="IPR000485">
    <property type="entry name" value="AsnC-type_HTH_dom"/>
</dbReference>